<evidence type="ECO:0000313" key="1">
    <source>
        <dbReference type="EMBL" id="CDW23671.1"/>
    </source>
</evidence>
<organism evidence="1">
    <name type="scientific">Lepeophtheirus salmonis</name>
    <name type="common">Salmon louse</name>
    <name type="synonym">Caligus salmonis</name>
    <dbReference type="NCBI Taxonomy" id="72036"/>
    <lineage>
        <taxon>Eukaryota</taxon>
        <taxon>Metazoa</taxon>
        <taxon>Ecdysozoa</taxon>
        <taxon>Arthropoda</taxon>
        <taxon>Crustacea</taxon>
        <taxon>Multicrustacea</taxon>
        <taxon>Hexanauplia</taxon>
        <taxon>Copepoda</taxon>
        <taxon>Siphonostomatoida</taxon>
        <taxon>Caligidae</taxon>
        <taxon>Lepeophtheirus</taxon>
    </lineage>
</organism>
<proteinExistence type="predicted"/>
<name>A0A0K2TDZ1_LEPSM</name>
<accession>A0A0K2TDZ1</accession>
<sequence length="50" mass="5554">MYFAKSTKVLIKSSNIIKSKMNAAGHNVIKKGIQDEENGFSLHKSVQIYG</sequence>
<dbReference type="EMBL" id="HACA01006310">
    <property type="protein sequence ID" value="CDW23671.1"/>
    <property type="molecule type" value="Transcribed_RNA"/>
</dbReference>
<reference evidence="1" key="1">
    <citation type="submission" date="2014-05" db="EMBL/GenBank/DDBJ databases">
        <authorList>
            <person name="Chronopoulou M."/>
        </authorList>
    </citation>
    <scope>NUCLEOTIDE SEQUENCE</scope>
    <source>
        <tissue evidence="1">Whole organism</tissue>
    </source>
</reference>
<protein>
    <submittedName>
        <fullName evidence="1">Uncharacterized protein</fullName>
    </submittedName>
</protein>
<dbReference type="AlphaFoldDB" id="A0A0K2TDZ1"/>